<dbReference type="PROSITE" id="PS51885">
    <property type="entry name" value="NEPRILYSIN"/>
    <property type="match status" value="1"/>
</dbReference>
<sequence>MNKEELNAIGSRQLLKRIKNYGVWPILDGDHKWRVEDFDLTSLLAHVAERVDVFTKNYVDFDCWNVSRKLIKVPGTGFNVNGKLTQGENIADNGGVRQAFRAYKNYLRKHGEEKRIKGFEKYSNEQIFFLGFALSWCGHTTHDHMINLLLTDPHSPDRFRVNQVLANQPEFAAAYQCDVGTPMNPVERCAVW</sequence>
<dbReference type="PANTHER" id="PTHR11733">
    <property type="entry name" value="ZINC METALLOPROTEASE FAMILY M13 NEPRILYSIN-RELATED"/>
    <property type="match status" value="1"/>
</dbReference>
<dbReference type="GO" id="GO:0016485">
    <property type="term" value="P:protein processing"/>
    <property type="evidence" value="ECO:0007669"/>
    <property type="project" value="TreeGrafter"/>
</dbReference>
<dbReference type="Proteomes" id="UP000053676">
    <property type="component" value="Unassembled WGS sequence"/>
</dbReference>
<keyword evidence="3" id="KW-1185">Reference proteome</keyword>
<dbReference type="OrthoDB" id="6475849at2759"/>
<dbReference type="GO" id="GO:0004222">
    <property type="term" value="F:metalloendopeptidase activity"/>
    <property type="evidence" value="ECO:0007669"/>
    <property type="project" value="InterPro"/>
</dbReference>
<dbReference type="SUPFAM" id="SSF55486">
    <property type="entry name" value="Metalloproteases ('zincins'), catalytic domain"/>
    <property type="match status" value="1"/>
</dbReference>
<dbReference type="STRING" id="51031.W2SXE3"/>
<dbReference type="InterPro" id="IPR000718">
    <property type="entry name" value="Peptidase_M13"/>
</dbReference>
<gene>
    <name evidence="2" type="ORF">NECAME_13096</name>
</gene>
<dbReference type="MEROPS" id="M13.013"/>
<dbReference type="KEGG" id="nai:NECAME_13096"/>
<evidence type="ECO:0000259" key="1">
    <source>
        <dbReference type="Pfam" id="PF01431"/>
    </source>
</evidence>
<accession>W2SXE3</accession>
<dbReference type="InterPro" id="IPR018497">
    <property type="entry name" value="Peptidase_M13_C"/>
</dbReference>
<organism evidence="2 3">
    <name type="scientific">Necator americanus</name>
    <name type="common">Human hookworm</name>
    <dbReference type="NCBI Taxonomy" id="51031"/>
    <lineage>
        <taxon>Eukaryota</taxon>
        <taxon>Metazoa</taxon>
        <taxon>Ecdysozoa</taxon>
        <taxon>Nematoda</taxon>
        <taxon>Chromadorea</taxon>
        <taxon>Rhabditida</taxon>
        <taxon>Rhabditina</taxon>
        <taxon>Rhabditomorpha</taxon>
        <taxon>Strongyloidea</taxon>
        <taxon>Ancylostomatidae</taxon>
        <taxon>Bunostominae</taxon>
        <taxon>Necator</taxon>
    </lineage>
</organism>
<protein>
    <submittedName>
        <fullName evidence="2">Peptidase family M13</fullName>
    </submittedName>
</protein>
<evidence type="ECO:0000313" key="3">
    <source>
        <dbReference type="Proteomes" id="UP000053676"/>
    </source>
</evidence>
<feature type="domain" description="Peptidase M13 C-terminal" evidence="1">
    <location>
        <begin position="75"/>
        <end position="191"/>
    </location>
</feature>
<dbReference type="PANTHER" id="PTHR11733:SF237">
    <property type="entry name" value="NEPRILYSIN-LIKE 4"/>
    <property type="match status" value="1"/>
</dbReference>
<dbReference type="Gene3D" id="3.40.390.10">
    <property type="entry name" value="Collagenase (Catalytic Domain)"/>
    <property type="match status" value="1"/>
</dbReference>
<dbReference type="Pfam" id="PF01431">
    <property type="entry name" value="Peptidase_M13"/>
    <property type="match status" value="1"/>
</dbReference>
<evidence type="ECO:0000313" key="2">
    <source>
        <dbReference type="EMBL" id="ETN74275.1"/>
    </source>
</evidence>
<dbReference type="OMA" id="HKWRVED"/>
<dbReference type="EMBL" id="KI660374">
    <property type="protein sequence ID" value="ETN74275.1"/>
    <property type="molecule type" value="Genomic_DNA"/>
</dbReference>
<dbReference type="GO" id="GO:0005886">
    <property type="term" value="C:plasma membrane"/>
    <property type="evidence" value="ECO:0007669"/>
    <property type="project" value="TreeGrafter"/>
</dbReference>
<dbReference type="InterPro" id="IPR024079">
    <property type="entry name" value="MetalloPept_cat_dom_sf"/>
</dbReference>
<reference evidence="3" key="1">
    <citation type="journal article" date="2014" name="Nat. Genet.">
        <title>Genome of the human hookworm Necator americanus.</title>
        <authorList>
            <person name="Tang Y.T."/>
            <person name="Gao X."/>
            <person name="Rosa B.A."/>
            <person name="Abubucker S."/>
            <person name="Hallsworth-Pepin K."/>
            <person name="Martin J."/>
            <person name="Tyagi R."/>
            <person name="Heizer E."/>
            <person name="Zhang X."/>
            <person name="Bhonagiri-Palsikar V."/>
            <person name="Minx P."/>
            <person name="Warren W.C."/>
            <person name="Wang Q."/>
            <person name="Zhan B."/>
            <person name="Hotez P.J."/>
            <person name="Sternberg P.W."/>
            <person name="Dougall A."/>
            <person name="Gaze S.T."/>
            <person name="Mulvenna J."/>
            <person name="Sotillo J."/>
            <person name="Ranganathan S."/>
            <person name="Rabelo E.M."/>
            <person name="Wilson R.K."/>
            <person name="Felgner P.L."/>
            <person name="Bethony J."/>
            <person name="Hawdon J.M."/>
            <person name="Gasser R.B."/>
            <person name="Loukas A."/>
            <person name="Mitreva M."/>
        </authorList>
    </citation>
    <scope>NUCLEOTIDE SEQUENCE [LARGE SCALE GENOMIC DNA]</scope>
</reference>
<dbReference type="AlphaFoldDB" id="W2SXE3"/>
<name>W2SXE3_NECAM</name>
<proteinExistence type="predicted"/>